<keyword evidence="2" id="KW-1185">Reference proteome</keyword>
<sequence length="150" mass="16840">MQENVESENCFSNVLVYGLLESVSSTIPQLTLLEKLNISPAFSKVFRFGKIRAEIPRPLKIIIKSKAEASQLLESFNDAKLGGVEFPQDFRIVKDKTPLQRELLKSCHSELDKRVNRGESGLHIKYVNGVSKIVSNISKNGYRLPPQPKA</sequence>
<dbReference type="AlphaFoldDB" id="A0AAV0WS84"/>
<name>A0AAV0WS84_9HEMI</name>
<organism evidence="1 2">
    <name type="scientific">Macrosiphum euphorbiae</name>
    <name type="common">potato aphid</name>
    <dbReference type="NCBI Taxonomy" id="13131"/>
    <lineage>
        <taxon>Eukaryota</taxon>
        <taxon>Metazoa</taxon>
        <taxon>Ecdysozoa</taxon>
        <taxon>Arthropoda</taxon>
        <taxon>Hexapoda</taxon>
        <taxon>Insecta</taxon>
        <taxon>Pterygota</taxon>
        <taxon>Neoptera</taxon>
        <taxon>Paraneoptera</taxon>
        <taxon>Hemiptera</taxon>
        <taxon>Sternorrhyncha</taxon>
        <taxon>Aphidomorpha</taxon>
        <taxon>Aphidoidea</taxon>
        <taxon>Aphididae</taxon>
        <taxon>Macrosiphini</taxon>
        <taxon>Macrosiphum</taxon>
    </lineage>
</organism>
<gene>
    <name evidence="1" type="ORF">MEUPH1_LOCUS13926</name>
</gene>
<dbReference type="EMBL" id="CARXXK010000002">
    <property type="protein sequence ID" value="CAI6358412.1"/>
    <property type="molecule type" value="Genomic_DNA"/>
</dbReference>
<evidence type="ECO:0000313" key="1">
    <source>
        <dbReference type="EMBL" id="CAI6358412.1"/>
    </source>
</evidence>
<protein>
    <submittedName>
        <fullName evidence="1">Uncharacterized protein</fullName>
    </submittedName>
</protein>
<dbReference type="Proteomes" id="UP001160148">
    <property type="component" value="Unassembled WGS sequence"/>
</dbReference>
<reference evidence="1 2" key="1">
    <citation type="submission" date="2023-01" db="EMBL/GenBank/DDBJ databases">
        <authorList>
            <person name="Whitehead M."/>
        </authorList>
    </citation>
    <scope>NUCLEOTIDE SEQUENCE [LARGE SCALE GENOMIC DNA]</scope>
</reference>
<accession>A0AAV0WS84</accession>
<evidence type="ECO:0000313" key="2">
    <source>
        <dbReference type="Proteomes" id="UP001160148"/>
    </source>
</evidence>
<proteinExistence type="predicted"/>
<comment type="caution">
    <text evidence="1">The sequence shown here is derived from an EMBL/GenBank/DDBJ whole genome shotgun (WGS) entry which is preliminary data.</text>
</comment>